<dbReference type="PRINTS" id="PR00081">
    <property type="entry name" value="GDHRDH"/>
</dbReference>
<gene>
    <name evidence="3" type="ORF">LUZ61_017868</name>
</gene>
<proteinExistence type="predicted"/>
<evidence type="ECO:0000256" key="2">
    <source>
        <dbReference type="ARBA" id="ARBA00023002"/>
    </source>
</evidence>
<dbReference type="EMBL" id="JAMRDG010000002">
    <property type="protein sequence ID" value="KAJ3688704.1"/>
    <property type="molecule type" value="Genomic_DNA"/>
</dbReference>
<dbReference type="PANTHER" id="PTHR42898">
    <property type="entry name" value="TROPINONE REDUCTASE"/>
    <property type="match status" value="1"/>
</dbReference>
<evidence type="ECO:0000313" key="4">
    <source>
        <dbReference type="Proteomes" id="UP001210211"/>
    </source>
</evidence>
<protein>
    <submittedName>
        <fullName evidence="3">Uncharacterized protein</fullName>
    </submittedName>
</protein>
<organism evidence="3 4">
    <name type="scientific">Rhynchospora tenuis</name>
    <dbReference type="NCBI Taxonomy" id="198213"/>
    <lineage>
        <taxon>Eukaryota</taxon>
        <taxon>Viridiplantae</taxon>
        <taxon>Streptophyta</taxon>
        <taxon>Embryophyta</taxon>
        <taxon>Tracheophyta</taxon>
        <taxon>Spermatophyta</taxon>
        <taxon>Magnoliopsida</taxon>
        <taxon>Liliopsida</taxon>
        <taxon>Poales</taxon>
        <taxon>Cyperaceae</taxon>
        <taxon>Cyperoideae</taxon>
        <taxon>Rhynchosporeae</taxon>
        <taxon>Rhynchospora</taxon>
    </lineage>
</organism>
<sequence length="189" mass="20530">MNNERWSMKGATALVTGGSKGIGRAIVEELARFGVAVHTCCRHEEELNTMLNQWKSMNLQVTGSICDVSNHAEREKLMDEVQTIFNGKLDILINNVGGLGPGMEPATEFTSEDYSSLMATNLDSSFYLCQLAHPLLKASGRGSVIFISSTVGTAGYAQGLAVYCSTKGSSKQYIEIHVVVMLLMPKMET</sequence>
<keyword evidence="2" id="KW-0560">Oxidoreductase</keyword>
<evidence type="ECO:0000256" key="1">
    <source>
        <dbReference type="ARBA" id="ARBA00022857"/>
    </source>
</evidence>
<name>A0AAD5Z880_9POAL</name>
<dbReference type="InterPro" id="IPR045000">
    <property type="entry name" value="TR"/>
</dbReference>
<dbReference type="AlphaFoldDB" id="A0AAD5Z880"/>
<dbReference type="Pfam" id="PF00106">
    <property type="entry name" value="adh_short"/>
    <property type="match status" value="1"/>
</dbReference>
<dbReference type="Gene3D" id="3.40.50.720">
    <property type="entry name" value="NAD(P)-binding Rossmann-like Domain"/>
    <property type="match status" value="1"/>
</dbReference>
<accession>A0AAD5Z880</accession>
<dbReference type="SUPFAM" id="SSF51735">
    <property type="entry name" value="NAD(P)-binding Rossmann-fold domains"/>
    <property type="match status" value="1"/>
</dbReference>
<keyword evidence="1" id="KW-0521">NADP</keyword>
<dbReference type="GO" id="GO:0016491">
    <property type="term" value="F:oxidoreductase activity"/>
    <property type="evidence" value="ECO:0007669"/>
    <property type="project" value="UniProtKB-KW"/>
</dbReference>
<dbReference type="Proteomes" id="UP001210211">
    <property type="component" value="Unassembled WGS sequence"/>
</dbReference>
<dbReference type="PANTHER" id="PTHR42898:SF6">
    <property type="entry name" value="NADP-DEPENDENT MANNITOL DEHYDROGENASE"/>
    <property type="match status" value="1"/>
</dbReference>
<keyword evidence="4" id="KW-1185">Reference proteome</keyword>
<dbReference type="InterPro" id="IPR002347">
    <property type="entry name" value="SDR_fam"/>
</dbReference>
<reference evidence="3 4" key="1">
    <citation type="journal article" date="2022" name="Cell">
        <title>Repeat-based holocentromeres influence genome architecture and karyotype evolution.</title>
        <authorList>
            <person name="Hofstatter P.G."/>
            <person name="Thangavel G."/>
            <person name="Lux T."/>
            <person name="Neumann P."/>
            <person name="Vondrak T."/>
            <person name="Novak P."/>
            <person name="Zhang M."/>
            <person name="Costa L."/>
            <person name="Castellani M."/>
            <person name="Scott A."/>
            <person name="Toegelov H."/>
            <person name="Fuchs J."/>
            <person name="Mata-Sucre Y."/>
            <person name="Dias Y."/>
            <person name="Vanzela A.L.L."/>
            <person name="Huettel B."/>
            <person name="Almeida C.C.S."/>
            <person name="Simkova H."/>
            <person name="Souza G."/>
            <person name="Pedrosa-Harand A."/>
            <person name="Macas J."/>
            <person name="Mayer K.F.X."/>
            <person name="Houben A."/>
            <person name="Marques A."/>
        </authorList>
    </citation>
    <scope>NUCLEOTIDE SEQUENCE [LARGE SCALE GENOMIC DNA]</scope>
    <source>
        <strain evidence="3">RhyTen1mFocal</strain>
    </source>
</reference>
<comment type="caution">
    <text evidence="3">The sequence shown here is derived from an EMBL/GenBank/DDBJ whole genome shotgun (WGS) entry which is preliminary data.</text>
</comment>
<dbReference type="InterPro" id="IPR036291">
    <property type="entry name" value="NAD(P)-bd_dom_sf"/>
</dbReference>
<evidence type="ECO:0000313" key="3">
    <source>
        <dbReference type="EMBL" id="KAJ3688704.1"/>
    </source>
</evidence>